<gene>
    <name evidence="1" type="ORF">CDAR_239861</name>
</gene>
<reference evidence="1 2" key="1">
    <citation type="submission" date="2021-06" db="EMBL/GenBank/DDBJ databases">
        <title>Caerostris darwini draft genome.</title>
        <authorList>
            <person name="Kono N."/>
            <person name="Arakawa K."/>
        </authorList>
    </citation>
    <scope>NUCLEOTIDE SEQUENCE [LARGE SCALE GENOMIC DNA]</scope>
</reference>
<keyword evidence="2" id="KW-1185">Reference proteome</keyword>
<dbReference type="AlphaFoldDB" id="A0AAV4QYN3"/>
<evidence type="ECO:0000313" key="1">
    <source>
        <dbReference type="EMBL" id="GIY14389.1"/>
    </source>
</evidence>
<organism evidence="1 2">
    <name type="scientific">Caerostris darwini</name>
    <dbReference type="NCBI Taxonomy" id="1538125"/>
    <lineage>
        <taxon>Eukaryota</taxon>
        <taxon>Metazoa</taxon>
        <taxon>Ecdysozoa</taxon>
        <taxon>Arthropoda</taxon>
        <taxon>Chelicerata</taxon>
        <taxon>Arachnida</taxon>
        <taxon>Araneae</taxon>
        <taxon>Araneomorphae</taxon>
        <taxon>Entelegynae</taxon>
        <taxon>Araneoidea</taxon>
        <taxon>Araneidae</taxon>
        <taxon>Caerostris</taxon>
    </lineage>
</organism>
<proteinExistence type="predicted"/>
<accession>A0AAV4QYN3</accession>
<protein>
    <submittedName>
        <fullName evidence="1">Uncharacterized protein</fullName>
    </submittedName>
</protein>
<name>A0AAV4QYN3_9ARAC</name>
<evidence type="ECO:0000313" key="2">
    <source>
        <dbReference type="Proteomes" id="UP001054837"/>
    </source>
</evidence>
<comment type="caution">
    <text evidence="1">The sequence shown here is derived from an EMBL/GenBank/DDBJ whole genome shotgun (WGS) entry which is preliminary data.</text>
</comment>
<dbReference type="Proteomes" id="UP001054837">
    <property type="component" value="Unassembled WGS sequence"/>
</dbReference>
<sequence length="104" mass="12121">MPGMLDRINLSHPLQSAFLFSFIMTINFKYSEIVSRARNSPHANFWFRAPLTYFGPDFPKREYFWMVVLPWNRSHFLEGNSASFERSSWPDAGFIPVPPGGKDF</sequence>
<dbReference type="EMBL" id="BPLQ01005361">
    <property type="protein sequence ID" value="GIY14389.1"/>
    <property type="molecule type" value="Genomic_DNA"/>
</dbReference>